<dbReference type="AlphaFoldDB" id="A0A9D2R746"/>
<dbReference type="PROSITE" id="PS51186">
    <property type="entry name" value="GNAT"/>
    <property type="match status" value="1"/>
</dbReference>
<evidence type="ECO:0000313" key="4">
    <source>
        <dbReference type="EMBL" id="HJD39650.1"/>
    </source>
</evidence>
<dbReference type="InterPro" id="IPR050680">
    <property type="entry name" value="YpeA/RimI_acetyltransf"/>
</dbReference>
<protein>
    <submittedName>
        <fullName evidence="4">GNAT family N-acetyltransferase</fullName>
    </submittedName>
</protein>
<dbReference type="InterPro" id="IPR000182">
    <property type="entry name" value="GNAT_dom"/>
</dbReference>
<dbReference type="Proteomes" id="UP000823850">
    <property type="component" value="Unassembled WGS sequence"/>
</dbReference>
<evidence type="ECO:0000256" key="2">
    <source>
        <dbReference type="ARBA" id="ARBA00023315"/>
    </source>
</evidence>
<evidence type="ECO:0000259" key="3">
    <source>
        <dbReference type="PROSITE" id="PS51186"/>
    </source>
</evidence>
<dbReference type="PANTHER" id="PTHR43420:SF47">
    <property type="entry name" value="N-ACETYLTRANSFERASE DOMAIN-CONTAINING PROTEIN"/>
    <property type="match status" value="1"/>
</dbReference>
<dbReference type="CDD" id="cd04301">
    <property type="entry name" value="NAT_SF"/>
    <property type="match status" value="1"/>
</dbReference>
<reference evidence="4" key="1">
    <citation type="journal article" date="2021" name="PeerJ">
        <title>Extensive microbial diversity within the chicken gut microbiome revealed by metagenomics and culture.</title>
        <authorList>
            <person name="Gilroy R."/>
            <person name="Ravi A."/>
            <person name="Getino M."/>
            <person name="Pursley I."/>
            <person name="Horton D.L."/>
            <person name="Alikhan N.F."/>
            <person name="Baker D."/>
            <person name="Gharbi K."/>
            <person name="Hall N."/>
            <person name="Watson M."/>
            <person name="Adriaenssens E.M."/>
            <person name="Foster-Nyarko E."/>
            <person name="Jarju S."/>
            <person name="Secka A."/>
            <person name="Antonio M."/>
            <person name="Oren A."/>
            <person name="Chaudhuri R.R."/>
            <person name="La Ragione R."/>
            <person name="Hildebrand F."/>
            <person name="Pallen M.J."/>
        </authorList>
    </citation>
    <scope>NUCLEOTIDE SEQUENCE</scope>
    <source>
        <strain evidence="4">ChiW19-6364</strain>
    </source>
</reference>
<proteinExistence type="predicted"/>
<keyword evidence="1" id="KW-0808">Transferase</keyword>
<organism evidence="4 5">
    <name type="scientific">Candidatus Blautia stercoripullorum</name>
    <dbReference type="NCBI Taxonomy" id="2838502"/>
    <lineage>
        <taxon>Bacteria</taxon>
        <taxon>Bacillati</taxon>
        <taxon>Bacillota</taxon>
        <taxon>Clostridia</taxon>
        <taxon>Lachnospirales</taxon>
        <taxon>Lachnospiraceae</taxon>
        <taxon>Blautia</taxon>
    </lineage>
</organism>
<dbReference type="InterPro" id="IPR016181">
    <property type="entry name" value="Acyl_CoA_acyltransferase"/>
</dbReference>
<dbReference type="EMBL" id="DWUX01000122">
    <property type="protein sequence ID" value="HJD39650.1"/>
    <property type="molecule type" value="Genomic_DNA"/>
</dbReference>
<name>A0A9D2R746_9FIRM</name>
<reference evidence="4" key="2">
    <citation type="submission" date="2021-04" db="EMBL/GenBank/DDBJ databases">
        <authorList>
            <person name="Gilroy R."/>
        </authorList>
    </citation>
    <scope>NUCLEOTIDE SEQUENCE</scope>
    <source>
        <strain evidence="4">ChiW19-6364</strain>
    </source>
</reference>
<evidence type="ECO:0000313" key="5">
    <source>
        <dbReference type="Proteomes" id="UP000823850"/>
    </source>
</evidence>
<keyword evidence="2" id="KW-0012">Acyltransferase</keyword>
<evidence type="ECO:0000256" key="1">
    <source>
        <dbReference type="ARBA" id="ARBA00022679"/>
    </source>
</evidence>
<feature type="domain" description="N-acetyltransferase" evidence="3">
    <location>
        <begin position="13"/>
        <end position="170"/>
    </location>
</feature>
<dbReference type="Gene3D" id="3.40.630.30">
    <property type="match status" value="1"/>
</dbReference>
<accession>A0A9D2R746</accession>
<dbReference type="GO" id="GO:0016747">
    <property type="term" value="F:acyltransferase activity, transferring groups other than amino-acyl groups"/>
    <property type="evidence" value="ECO:0007669"/>
    <property type="project" value="InterPro"/>
</dbReference>
<comment type="caution">
    <text evidence="4">The sequence shown here is derived from an EMBL/GenBank/DDBJ whole genome shotgun (WGS) entry which is preliminary data.</text>
</comment>
<dbReference type="Pfam" id="PF00583">
    <property type="entry name" value="Acetyltransf_1"/>
    <property type="match status" value="1"/>
</dbReference>
<dbReference type="SUPFAM" id="SSF55729">
    <property type="entry name" value="Acyl-CoA N-acyltransferases (Nat)"/>
    <property type="match status" value="1"/>
</dbReference>
<sequence length="204" mass="23346">MFCIRIGNIDELGKVKDFYDPLIEEMQEAEYKPGWKKDIYPTMEMLREALEKGELYIGEEEGKTASCMILNRTCNERYQEISWPTKAEPDQVLAVHTFGVHPRFSGRGLGKKMMEEAVKIASDRGMKAIRLDVLVGNLPAEKLYQKVGFQYAGSLNIFYEDTGWADFNLYEYSVSDNLAQESGNSACDQRNFKNKFEKAAATYE</sequence>
<gene>
    <name evidence="4" type="ORF">H9913_06440</name>
</gene>
<dbReference type="PANTHER" id="PTHR43420">
    <property type="entry name" value="ACETYLTRANSFERASE"/>
    <property type="match status" value="1"/>
</dbReference>